<proteinExistence type="predicted"/>
<dbReference type="Pfam" id="PF04186">
    <property type="entry name" value="FxsA"/>
    <property type="match status" value="1"/>
</dbReference>
<feature type="transmembrane region" description="Helical" evidence="2">
    <location>
        <begin position="72"/>
        <end position="91"/>
    </location>
</feature>
<sequence>MPFPFAILLLALPVLELAGLIVVGREVGVLPVLGWAILSAIAGVNLLRITGWVTARKVHDAMRQGKMPVGEMFEGAALSFASVLLIVPGFLTDAIGLLLLIAPLRTALGAAFAARTAAQAARRRDDGVIEAEFTVVETPPEGTPEGPVEPLEPLPPPDDSKRT</sequence>
<evidence type="ECO:0000256" key="2">
    <source>
        <dbReference type="SAM" id="Phobius"/>
    </source>
</evidence>
<dbReference type="NCBIfam" id="NF008528">
    <property type="entry name" value="PRK11463.1-2"/>
    <property type="match status" value="1"/>
</dbReference>
<evidence type="ECO:0008006" key="4">
    <source>
        <dbReference type="Google" id="ProtNLM"/>
    </source>
</evidence>
<gene>
    <name evidence="3" type="ORF">KL86APRO_12446</name>
</gene>
<feature type="transmembrane region" description="Helical" evidence="2">
    <location>
        <begin position="29"/>
        <end position="51"/>
    </location>
</feature>
<dbReference type="GO" id="GO:0016020">
    <property type="term" value="C:membrane"/>
    <property type="evidence" value="ECO:0007669"/>
    <property type="project" value="InterPro"/>
</dbReference>
<dbReference type="EMBL" id="FLUO01000001">
    <property type="protein sequence ID" value="SBW08744.1"/>
    <property type="molecule type" value="Genomic_DNA"/>
</dbReference>
<dbReference type="InterPro" id="IPR007313">
    <property type="entry name" value="FxsA"/>
</dbReference>
<evidence type="ECO:0000313" key="3">
    <source>
        <dbReference type="EMBL" id="SBW08744.1"/>
    </source>
</evidence>
<organism evidence="3">
    <name type="scientific">uncultured Alphaproteobacteria bacterium</name>
    <dbReference type="NCBI Taxonomy" id="91750"/>
    <lineage>
        <taxon>Bacteria</taxon>
        <taxon>Pseudomonadati</taxon>
        <taxon>Pseudomonadota</taxon>
        <taxon>Alphaproteobacteria</taxon>
        <taxon>environmental samples</taxon>
    </lineage>
</organism>
<feature type="transmembrane region" description="Helical" evidence="2">
    <location>
        <begin position="97"/>
        <end position="114"/>
    </location>
</feature>
<feature type="region of interest" description="Disordered" evidence="1">
    <location>
        <begin position="132"/>
        <end position="163"/>
    </location>
</feature>
<keyword evidence="2" id="KW-0812">Transmembrane</keyword>
<dbReference type="PANTHER" id="PTHR35335">
    <property type="entry name" value="UPF0716 PROTEIN FXSA"/>
    <property type="match status" value="1"/>
</dbReference>
<feature type="compositionally biased region" description="Low complexity" evidence="1">
    <location>
        <begin position="134"/>
        <end position="149"/>
    </location>
</feature>
<keyword evidence="2" id="KW-0472">Membrane</keyword>
<evidence type="ECO:0000256" key="1">
    <source>
        <dbReference type="SAM" id="MobiDB-lite"/>
    </source>
</evidence>
<keyword evidence="2" id="KW-1133">Transmembrane helix</keyword>
<protein>
    <recommendedName>
        <fullName evidence="4">FxsA cytoplasmic membrane protein</fullName>
    </recommendedName>
</protein>
<dbReference type="PANTHER" id="PTHR35335:SF1">
    <property type="entry name" value="UPF0716 PROTEIN FXSA"/>
    <property type="match status" value="1"/>
</dbReference>
<name>A0A212KAH3_9PROT</name>
<accession>A0A212KAH3</accession>
<reference evidence="3" key="1">
    <citation type="submission" date="2016-04" db="EMBL/GenBank/DDBJ databases">
        <authorList>
            <person name="Evans L.H."/>
            <person name="Alamgir A."/>
            <person name="Owens N."/>
            <person name="Weber N.D."/>
            <person name="Virtaneva K."/>
            <person name="Barbian K."/>
            <person name="Babar A."/>
            <person name="Rosenke K."/>
        </authorList>
    </citation>
    <scope>NUCLEOTIDE SEQUENCE</scope>
    <source>
        <strain evidence="3">86</strain>
    </source>
</reference>
<dbReference type="AlphaFoldDB" id="A0A212KAH3"/>